<dbReference type="CDD" id="cd06307">
    <property type="entry name" value="PBP1_sugar_binding"/>
    <property type="match status" value="1"/>
</dbReference>
<gene>
    <name evidence="5" type="ORF">J2X19_002221</name>
</gene>
<accession>A0ABU2C868</accession>
<dbReference type="InterPro" id="IPR010982">
    <property type="entry name" value="Lambda_DNA-bd_dom_sf"/>
</dbReference>
<dbReference type="SMART" id="SM00354">
    <property type="entry name" value="HTH_LACI"/>
    <property type="match status" value="1"/>
</dbReference>
<protein>
    <submittedName>
        <fullName evidence="5">LacI family transcriptional regulator</fullName>
    </submittedName>
</protein>
<dbReference type="InterPro" id="IPR000843">
    <property type="entry name" value="HTH_LacI"/>
</dbReference>
<evidence type="ECO:0000259" key="4">
    <source>
        <dbReference type="PROSITE" id="PS50932"/>
    </source>
</evidence>
<dbReference type="Pfam" id="PF00356">
    <property type="entry name" value="LacI"/>
    <property type="match status" value="1"/>
</dbReference>
<dbReference type="PROSITE" id="PS00356">
    <property type="entry name" value="HTH_LACI_1"/>
    <property type="match status" value="1"/>
</dbReference>
<keyword evidence="2" id="KW-0238">DNA-binding</keyword>
<evidence type="ECO:0000313" key="6">
    <source>
        <dbReference type="Proteomes" id="UP001180487"/>
    </source>
</evidence>
<feature type="domain" description="HTH lacI-type" evidence="4">
    <location>
        <begin position="5"/>
        <end position="59"/>
    </location>
</feature>
<name>A0ABU2C868_9BURK</name>
<evidence type="ECO:0000256" key="3">
    <source>
        <dbReference type="ARBA" id="ARBA00023163"/>
    </source>
</evidence>
<dbReference type="PANTHER" id="PTHR30146:SF152">
    <property type="entry name" value="TRANSCRIPTIONAL REGULATORY PROTEIN"/>
    <property type="match status" value="1"/>
</dbReference>
<organism evidence="5 6">
    <name type="scientific">Rhodoferax ferrireducens</name>
    <dbReference type="NCBI Taxonomy" id="192843"/>
    <lineage>
        <taxon>Bacteria</taxon>
        <taxon>Pseudomonadati</taxon>
        <taxon>Pseudomonadota</taxon>
        <taxon>Betaproteobacteria</taxon>
        <taxon>Burkholderiales</taxon>
        <taxon>Comamonadaceae</taxon>
        <taxon>Rhodoferax</taxon>
    </lineage>
</organism>
<keyword evidence="6" id="KW-1185">Reference proteome</keyword>
<dbReference type="Proteomes" id="UP001180487">
    <property type="component" value="Unassembled WGS sequence"/>
</dbReference>
<comment type="caution">
    <text evidence="5">The sequence shown here is derived from an EMBL/GenBank/DDBJ whole genome shotgun (WGS) entry which is preliminary data.</text>
</comment>
<dbReference type="RefSeq" id="WP_116604256.1">
    <property type="nucleotide sequence ID" value="NZ_JAVDXT010000002.1"/>
</dbReference>
<dbReference type="InterPro" id="IPR025997">
    <property type="entry name" value="SBP_2_dom"/>
</dbReference>
<evidence type="ECO:0000256" key="2">
    <source>
        <dbReference type="ARBA" id="ARBA00023125"/>
    </source>
</evidence>
<sequence>MKAKVTLNDVAEAAGVSTATVDRVLNSRLPVREGTALRVISAAEKLGYHAVGVMRARLKERVPVRQLGFCLQKRNEHFYQTLAAALQQAAAQNQPETCVAHITFMDALEPAAIAEQLLALGAQVDALAVVAVDHPHVTAAVETLYEQGKPCFALLSDISAPHRAGYIGLDNRQRGRTAAWAVSRLNRQATGEVGVFVGSHRYLGHELSEISFRSYLRENAPGLKVLDTLVNLEDPQLAYEATLELLARHPELVGLHLTGGGGAGVIRALREEAAGRQLVVVCNELNATTRAALIDGVVDLVIHTPQERLAQTAVAQMLAATLPGAAYTGPQQKLLAMDLFTPENMD</sequence>
<reference evidence="5 6" key="1">
    <citation type="submission" date="2023-07" db="EMBL/GenBank/DDBJ databases">
        <title>Sorghum-associated microbial communities from plants grown in Nebraska, USA.</title>
        <authorList>
            <person name="Schachtman D."/>
        </authorList>
    </citation>
    <scope>NUCLEOTIDE SEQUENCE [LARGE SCALE GENOMIC DNA]</scope>
    <source>
        <strain evidence="5 6">BE313</strain>
    </source>
</reference>
<dbReference type="Gene3D" id="3.40.50.2300">
    <property type="match status" value="2"/>
</dbReference>
<dbReference type="EMBL" id="JAVDXT010000002">
    <property type="protein sequence ID" value="MDR7377542.1"/>
    <property type="molecule type" value="Genomic_DNA"/>
</dbReference>
<dbReference type="SUPFAM" id="SSF47413">
    <property type="entry name" value="lambda repressor-like DNA-binding domains"/>
    <property type="match status" value="1"/>
</dbReference>
<keyword evidence="3" id="KW-0804">Transcription</keyword>
<proteinExistence type="predicted"/>
<dbReference type="PROSITE" id="PS50932">
    <property type="entry name" value="HTH_LACI_2"/>
    <property type="match status" value="1"/>
</dbReference>
<evidence type="ECO:0000256" key="1">
    <source>
        <dbReference type="ARBA" id="ARBA00023015"/>
    </source>
</evidence>
<dbReference type="PANTHER" id="PTHR30146">
    <property type="entry name" value="LACI-RELATED TRANSCRIPTIONAL REPRESSOR"/>
    <property type="match status" value="1"/>
</dbReference>
<dbReference type="Gene3D" id="1.10.260.40">
    <property type="entry name" value="lambda repressor-like DNA-binding domains"/>
    <property type="match status" value="1"/>
</dbReference>
<dbReference type="PRINTS" id="PR00036">
    <property type="entry name" value="HTHLACI"/>
</dbReference>
<dbReference type="Pfam" id="PF13407">
    <property type="entry name" value="Peripla_BP_4"/>
    <property type="match status" value="1"/>
</dbReference>
<dbReference type="InterPro" id="IPR028082">
    <property type="entry name" value="Peripla_BP_I"/>
</dbReference>
<evidence type="ECO:0000313" key="5">
    <source>
        <dbReference type="EMBL" id="MDR7377542.1"/>
    </source>
</evidence>
<dbReference type="CDD" id="cd01392">
    <property type="entry name" value="HTH_LacI"/>
    <property type="match status" value="1"/>
</dbReference>
<keyword evidence="1" id="KW-0805">Transcription regulation</keyword>
<dbReference type="SUPFAM" id="SSF53822">
    <property type="entry name" value="Periplasmic binding protein-like I"/>
    <property type="match status" value="1"/>
</dbReference>